<proteinExistence type="predicted"/>
<gene>
    <name evidence="1" type="ORF">Lsai_1816</name>
</gene>
<reference evidence="1 2" key="1">
    <citation type="submission" date="2015-11" db="EMBL/GenBank/DDBJ databases">
        <title>Genomic analysis of 38 Legionella species identifies large and diverse effector repertoires.</title>
        <authorList>
            <person name="Burstein D."/>
            <person name="Amaro F."/>
            <person name="Zusman T."/>
            <person name="Lifshitz Z."/>
            <person name="Cohen O."/>
            <person name="Gilbert J.A."/>
            <person name="Pupko T."/>
            <person name="Shuman H.A."/>
            <person name="Segal G."/>
        </authorList>
    </citation>
    <scope>NUCLEOTIDE SEQUENCE [LARGE SCALE GENOMIC DNA]</scope>
    <source>
        <strain evidence="1 2">Mt.St.Helens-4</strain>
    </source>
</reference>
<accession>A0A0W0YJ27</accession>
<comment type="caution">
    <text evidence="1">The sequence shown here is derived from an EMBL/GenBank/DDBJ whole genome shotgun (WGS) entry which is preliminary data.</text>
</comment>
<sequence length="252" mass="29543">MPLWEVYAEAAKDFDKRVKHVTNNAKKILSIYPHHFDDAILDFAVQSILKKNHIDAYEEVSESQWKRILNEKTLFNEILAYYFAIFDEQIFRQSNWLKSNDVTTAKNDLELRQNFLGQLYAIRNKKFTGNTVEEAIQFKCKQTQELSDVFLNTNMEHYKDQHFLNIMEVISSILKLFCMSIFSPLYFDPIISNKCNMGNSLSTLWSGKSLNNVHMEHLKAKSEQLEHACKKVGEFLAMTHDEGYAEEYQLVF</sequence>
<evidence type="ECO:0000313" key="1">
    <source>
        <dbReference type="EMBL" id="KTD56839.1"/>
    </source>
</evidence>
<dbReference type="OrthoDB" id="5651688at2"/>
<dbReference type="Proteomes" id="UP000054621">
    <property type="component" value="Unassembled WGS sequence"/>
</dbReference>
<name>A0A0W0YJ27_9GAMM</name>
<dbReference type="AlphaFoldDB" id="A0A0W0YJ27"/>
<protein>
    <submittedName>
        <fullName evidence="1">Uncharacterized protein</fullName>
    </submittedName>
</protein>
<dbReference type="EMBL" id="LNYV01000029">
    <property type="protein sequence ID" value="KTD56839.1"/>
    <property type="molecule type" value="Genomic_DNA"/>
</dbReference>
<dbReference type="RefSeq" id="WP_027271288.1">
    <property type="nucleotide sequence ID" value="NZ_CAAAJE010000016.1"/>
</dbReference>
<organism evidence="1 2">
    <name type="scientific">Legionella sainthelensi</name>
    <dbReference type="NCBI Taxonomy" id="28087"/>
    <lineage>
        <taxon>Bacteria</taxon>
        <taxon>Pseudomonadati</taxon>
        <taxon>Pseudomonadota</taxon>
        <taxon>Gammaproteobacteria</taxon>
        <taxon>Legionellales</taxon>
        <taxon>Legionellaceae</taxon>
        <taxon>Legionella</taxon>
    </lineage>
</organism>
<dbReference type="PATRIC" id="fig|28087.4.peg.1947"/>
<dbReference type="eggNOG" id="ENOG5031EQJ">
    <property type="taxonomic scope" value="Bacteria"/>
</dbReference>
<dbReference type="STRING" id="28087.Lsai_1816"/>
<evidence type="ECO:0000313" key="2">
    <source>
        <dbReference type="Proteomes" id="UP000054621"/>
    </source>
</evidence>